<dbReference type="KEGG" id="tmo:TMO_a0421"/>
<geneLocation type="plasmid" evidence="1 2">
    <name>pTM1</name>
</geneLocation>
<reference evidence="1 2" key="1">
    <citation type="journal article" date="2012" name="J. Am. Chem. Soc.">
        <title>Bacterial biosynthesis and maturation of the didemnin anti-cancer agents.</title>
        <authorList>
            <person name="Xu Y."/>
            <person name="Kersten R.D."/>
            <person name="Nam S.J."/>
            <person name="Lu L."/>
            <person name="Al-Suwailem A.M."/>
            <person name="Zheng H."/>
            <person name="Fenical W."/>
            <person name="Dorrestein P.C."/>
            <person name="Moore B.S."/>
            <person name="Qian P.Y."/>
        </authorList>
    </citation>
    <scope>NUCLEOTIDE SEQUENCE [LARGE SCALE GENOMIC DNA]</scope>
    <source>
        <strain evidence="1 2">KA081020-065</strain>
    </source>
</reference>
<dbReference type="Proteomes" id="UP000005258">
    <property type="component" value="Plasmid pTM1"/>
</dbReference>
<keyword evidence="2" id="KW-1185">Reference proteome</keyword>
<sequence length="47" mass="5182">MRDKIERHRRRFRPAAGTGWARPVLTVVLYEETAENPGAGGDGSGRS</sequence>
<evidence type="ECO:0000313" key="2">
    <source>
        <dbReference type="Proteomes" id="UP000005258"/>
    </source>
</evidence>
<evidence type="ECO:0000313" key="1">
    <source>
        <dbReference type="EMBL" id="AFK55824.1"/>
    </source>
</evidence>
<dbReference type="HOGENOM" id="CLU_3174322_0_0_5"/>
<accession>I3TST6</accession>
<keyword evidence="1" id="KW-0614">Plasmid</keyword>
<protein>
    <submittedName>
        <fullName evidence="1">Uncharacterized protein</fullName>
    </submittedName>
</protein>
<name>I3TST6_TISMK</name>
<proteinExistence type="predicted"/>
<organism evidence="1 2">
    <name type="scientific">Tistrella mobilis (strain KA081020-065)</name>
    <dbReference type="NCBI Taxonomy" id="1110502"/>
    <lineage>
        <taxon>Bacteria</taxon>
        <taxon>Pseudomonadati</taxon>
        <taxon>Pseudomonadota</taxon>
        <taxon>Alphaproteobacteria</taxon>
        <taxon>Geminicoccales</taxon>
        <taxon>Geminicoccaceae</taxon>
        <taxon>Tistrella</taxon>
    </lineage>
</organism>
<dbReference type="AlphaFoldDB" id="I3TST6"/>
<dbReference type="EMBL" id="CP003237">
    <property type="protein sequence ID" value="AFK55824.1"/>
    <property type="molecule type" value="Genomic_DNA"/>
</dbReference>
<gene>
    <name evidence="1" type="ordered locus">TMO_a0421</name>
</gene>